<evidence type="ECO:0000313" key="1">
    <source>
        <dbReference type="EMBL" id="KAJ9110838.1"/>
    </source>
</evidence>
<organism evidence="1 2">
    <name type="scientific">Naganishia cerealis</name>
    <dbReference type="NCBI Taxonomy" id="610337"/>
    <lineage>
        <taxon>Eukaryota</taxon>
        <taxon>Fungi</taxon>
        <taxon>Dikarya</taxon>
        <taxon>Basidiomycota</taxon>
        <taxon>Agaricomycotina</taxon>
        <taxon>Tremellomycetes</taxon>
        <taxon>Filobasidiales</taxon>
        <taxon>Filobasidiaceae</taxon>
        <taxon>Naganishia</taxon>
    </lineage>
</organism>
<reference evidence="1" key="1">
    <citation type="submission" date="2023-04" db="EMBL/GenBank/DDBJ databases">
        <title>Draft Genome sequencing of Naganishia species isolated from polar environments using Oxford Nanopore Technology.</title>
        <authorList>
            <person name="Leo P."/>
            <person name="Venkateswaran K."/>
        </authorList>
    </citation>
    <scope>NUCLEOTIDE SEQUENCE</scope>
    <source>
        <strain evidence="1">MNA-CCFEE 5261</strain>
    </source>
</reference>
<gene>
    <name evidence="1" type="ORF">QFC19_001347</name>
</gene>
<evidence type="ECO:0000313" key="2">
    <source>
        <dbReference type="Proteomes" id="UP001241377"/>
    </source>
</evidence>
<name>A0ACC2WHF6_9TREE</name>
<keyword evidence="2" id="KW-1185">Reference proteome</keyword>
<accession>A0ACC2WHF6</accession>
<sequence length="745" mass="81101">MILPEDTEKATIERAWQEEDRLRHHQPSPRPESIASYRSASASHRNEGLPLPPPPYYNPNPFHATVGAFSTEDLADSTNFGFARRRSSRFNRPRSPTGSFSSTLDEAEGQSHDPFSDSHLQPRPRSARRHRGVYGAENDLSRVQAGGSSHRDAIGLSLSSTGFNAAAVPASEEHRAFFDRRGSNGEDTTSAPSTETAIPQGHRGSNKGKQRNKEWIAEPDVNAHKTVVSWDGTVSDLGRWLSDHAAASTSSFKRRKWKRWNKKNAEFDALEFEDAGSGWIKGCSPVGVNGAPAEDGVASHCNAFVDLPENDILRGVSFSPSGLNQSIASYILNQNASSIFIHTQGDASTGMIQIVGSDDKRLMDAGAVLPGKIRVDVIMRTAYNETKALVCKMSKEDGGQGVGVYTSAKTKSSSDETVAPDPNLSFVVIVRLPYVAASKDLQTIQKFAVINDQMSVRFGEMTNVATFKNVTVALGRGLISASYLAAEDISFKTRTSSIMGTFNVSNSLNVNTTNGGLSSRVILHNPLLKADPYVNDTATYLPSSGDQSHLDLFRRDFRATTNDRRYDSQPENYDDGWASDTSPAVSVKMGTTSSVFSSETGSRYMDPDTAPINAIKVRAMTTNGPLSIRYLYQAPGVVLDSSVQTRNGEARTQMHPAFQGSFLVRSVNGDLRMEPNFNGTVETDDPWNLSRTKLVLFSQGSGRELGGWNDTSLEIEADARAVYGNMRGGMAYNTAEGSWVSMQTA</sequence>
<dbReference type="Proteomes" id="UP001241377">
    <property type="component" value="Unassembled WGS sequence"/>
</dbReference>
<proteinExistence type="predicted"/>
<protein>
    <submittedName>
        <fullName evidence="1">Uncharacterized protein</fullName>
    </submittedName>
</protein>
<dbReference type="EMBL" id="JASBWR010000010">
    <property type="protein sequence ID" value="KAJ9110838.1"/>
    <property type="molecule type" value="Genomic_DNA"/>
</dbReference>
<comment type="caution">
    <text evidence="1">The sequence shown here is derived from an EMBL/GenBank/DDBJ whole genome shotgun (WGS) entry which is preliminary data.</text>
</comment>